<protein>
    <submittedName>
        <fullName evidence="2">Helitron helicase-like protein</fullName>
    </submittedName>
</protein>
<gene>
    <name evidence="2" type="ORF">PHPALM_36543</name>
</gene>
<name>A0A2P4WZR0_9STRA</name>
<dbReference type="Proteomes" id="UP000237271">
    <property type="component" value="Unassembled WGS sequence"/>
</dbReference>
<keyword evidence="3" id="KW-1185">Reference proteome</keyword>
<organism evidence="2 3">
    <name type="scientific">Phytophthora palmivora</name>
    <dbReference type="NCBI Taxonomy" id="4796"/>
    <lineage>
        <taxon>Eukaryota</taxon>
        <taxon>Sar</taxon>
        <taxon>Stramenopiles</taxon>
        <taxon>Oomycota</taxon>
        <taxon>Peronosporomycetes</taxon>
        <taxon>Peronosporales</taxon>
        <taxon>Peronosporaceae</taxon>
        <taxon>Phytophthora</taxon>
    </lineage>
</organism>
<dbReference type="EMBL" id="NCKW01020157">
    <property type="protein sequence ID" value="POM58765.1"/>
    <property type="molecule type" value="Genomic_DNA"/>
</dbReference>
<proteinExistence type="predicted"/>
<keyword evidence="2" id="KW-0378">Hydrolase</keyword>
<keyword evidence="2" id="KW-0067">ATP-binding</keyword>
<dbReference type="OrthoDB" id="1718834at2759"/>
<reference evidence="2 3" key="1">
    <citation type="journal article" date="2017" name="Genome Biol. Evol.">
        <title>Phytophthora megakarya and P. palmivora, closely related causal agents of cacao black pod rot, underwent increases in genome sizes and gene numbers by different mechanisms.</title>
        <authorList>
            <person name="Ali S.S."/>
            <person name="Shao J."/>
            <person name="Lary D.J."/>
            <person name="Kronmiller B."/>
            <person name="Shen D."/>
            <person name="Strem M.D."/>
            <person name="Amoako-Attah I."/>
            <person name="Akrofi A.Y."/>
            <person name="Begoude B.A."/>
            <person name="Ten Hoopen G.M."/>
            <person name="Coulibaly K."/>
            <person name="Kebe B.I."/>
            <person name="Melnick R.L."/>
            <person name="Guiltinan M.J."/>
            <person name="Tyler B.M."/>
            <person name="Meinhardt L.W."/>
            <person name="Bailey B.A."/>
        </authorList>
    </citation>
    <scope>NUCLEOTIDE SEQUENCE [LARGE SCALE GENOMIC DNA]</scope>
    <source>
        <strain evidence="3">sbr112.9</strain>
    </source>
</reference>
<evidence type="ECO:0000313" key="2">
    <source>
        <dbReference type="EMBL" id="POM58765.1"/>
    </source>
</evidence>
<feature type="compositionally biased region" description="Basic and acidic residues" evidence="1">
    <location>
        <begin position="1"/>
        <end position="18"/>
    </location>
</feature>
<dbReference type="AlphaFoldDB" id="A0A2P4WZR0"/>
<comment type="caution">
    <text evidence="2">The sequence shown here is derived from an EMBL/GenBank/DDBJ whole genome shotgun (WGS) entry which is preliminary data.</text>
</comment>
<keyword evidence="2" id="KW-0547">Nucleotide-binding</keyword>
<evidence type="ECO:0000313" key="3">
    <source>
        <dbReference type="Proteomes" id="UP000237271"/>
    </source>
</evidence>
<accession>A0A2P4WZR0</accession>
<keyword evidence="2" id="KW-0347">Helicase</keyword>
<evidence type="ECO:0000256" key="1">
    <source>
        <dbReference type="SAM" id="MobiDB-lite"/>
    </source>
</evidence>
<dbReference type="GO" id="GO:0004386">
    <property type="term" value="F:helicase activity"/>
    <property type="evidence" value="ECO:0007669"/>
    <property type="project" value="UniProtKB-KW"/>
</dbReference>
<sequence>MIEEERQNDFDADRESTKKGLRTTKSSIPLSFLAAAIISPDTRTIPWSTNKSVSTAALGNFQIKPKEVVVGLVNAPPLAKRQLNLTDSLAIRDLSSRSVHTTTSLRSHQWDPHVPALSTSTKGVTRSGVYNFRVQGSVCHRMRALPPPLNHRPMFTQVYINDPDMEARVAS</sequence>
<feature type="region of interest" description="Disordered" evidence="1">
    <location>
        <begin position="1"/>
        <end position="21"/>
    </location>
</feature>